<evidence type="ECO:0000259" key="1">
    <source>
        <dbReference type="Pfam" id="PF04149"/>
    </source>
</evidence>
<dbReference type="Pfam" id="PF04149">
    <property type="entry name" value="DUF397"/>
    <property type="match status" value="1"/>
</dbReference>
<dbReference type="RefSeq" id="WP_093852956.1">
    <property type="nucleotide sequence ID" value="NZ_JAVRER010000060.1"/>
</dbReference>
<sequence>MTKNSARTWTKSSYSGADNGNCVEIAFGEPVIPVRDSKRAAESPVVEFGREAFAAFLGSVTTDR</sequence>
<dbReference type="Proteomes" id="UP001183607">
    <property type="component" value="Unassembled WGS sequence"/>
</dbReference>
<gene>
    <name evidence="2" type="ORF">RM574_26320</name>
</gene>
<name>A0ABD5EDX5_9ACTN</name>
<dbReference type="InterPro" id="IPR007278">
    <property type="entry name" value="DUF397"/>
</dbReference>
<protein>
    <submittedName>
        <fullName evidence="2">DUF397 domain-containing protein</fullName>
    </submittedName>
</protein>
<dbReference type="EMBL" id="JAVRER010000060">
    <property type="protein sequence ID" value="MDT0419002.1"/>
    <property type="molecule type" value="Genomic_DNA"/>
</dbReference>
<evidence type="ECO:0000313" key="3">
    <source>
        <dbReference type="Proteomes" id="UP001183607"/>
    </source>
</evidence>
<reference evidence="3" key="1">
    <citation type="submission" date="2023-07" db="EMBL/GenBank/DDBJ databases">
        <title>30 novel species of actinomycetes from the DSMZ collection.</title>
        <authorList>
            <person name="Nouioui I."/>
        </authorList>
    </citation>
    <scope>NUCLEOTIDE SEQUENCE [LARGE SCALE GENOMIC DNA]</scope>
    <source>
        <strain evidence="3">DSM 41982</strain>
    </source>
</reference>
<accession>A0ABD5EDX5</accession>
<feature type="domain" description="DUF397" evidence="1">
    <location>
        <begin position="8"/>
        <end position="60"/>
    </location>
</feature>
<evidence type="ECO:0000313" key="2">
    <source>
        <dbReference type="EMBL" id="MDT0419002.1"/>
    </source>
</evidence>
<comment type="caution">
    <text evidence="2">The sequence shown here is derived from an EMBL/GenBank/DDBJ whole genome shotgun (WGS) entry which is preliminary data.</text>
</comment>
<proteinExistence type="predicted"/>
<dbReference type="AlphaFoldDB" id="A0ABD5EDX5"/>
<organism evidence="2 3">
    <name type="scientific">Streptomyces evansiae</name>
    <dbReference type="NCBI Taxonomy" id="3075535"/>
    <lineage>
        <taxon>Bacteria</taxon>
        <taxon>Bacillati</taxon>
        <taxon>Actinomycetota</taxon>
        <taxon>Actinomycetes</taxon>
        <taxon>Kitasatosporales</taxon>
        <taxon>Streptomycetaceae</taxon>
        <taxon>Streptomyces</taxon>
    </lineage>
</organism>